<dbReference type="EMBL" id="CP000472">
    <property type="protein sequence ID" value="ACJ30943.1"/>
    <property type="molecule type" value="Genomic_DNA"/>
</dbReference>
<keyword evidence="2" id="KW-1185">Reference proteome</keyword>
<gene>
    <name evidence="1" type="ordered locus">swp_4292</name>
</gene>
<dbReference type="AlphaFoldDB" id="B8CU87"/>
<accession>B8CU87</accession>
<name>B8CU87_SHEPW</name>
<dbReference type="STRING" id="225849.swp_4292"/>
<dbReference type="HOGENOM" id="CLU_3375978_0_0_6"/>
<dbReference type="Proteomes" id="UP000000753">
    <property type="component" value="Chromosome"/>
</dbReference>
<reference evidence="1 2" key="1">
    <citation type="journal article" date="2008" name="PLoS ONE">
        <title>Environmental adaptation: genomic analysis of the piezotolerant and psychrotolerant deep-sea iron reducing bacterium Shewanella piezotolerans WP3.</title>
        <authorList>
            <person name="Wang F."/>
            <person name="Wang J."/>
            <person name="Jian H."/>
            <person name="Zhang B."/>
            <person name="Li S."/>
            <person name="Wang F."/>
            <person name="Zeng X."/>
            <person name="Gao L."/>
            <person name="Bartlett D.H."/>
            <person name="Yu J."/>
            <person name="Hu S."/>
            <person name="Xiao X."/>
        </authorList>
    </citation>
    <scope>NUCLEOTIDE SEQUENCE [LARGE SCALE GENOMIC DNA]</scope>
    <source>
        <strain evidence="2">WP3 / JCM 13877</strain>
    </source>
</reference>
<dbReference type="KEGG" id="swp:swp_4292"/>
<evidence type="ECO:0000313" key="2">
    <source>
        <dbReference type="Proteomes" id="UP000000753"/>
    </source>
</evidence>
<sequence length="34" mass="4058">MIKQVLFIRSHLALLWEHNNNKDEACAKTTDRFN</sequence>
<organism evidence="1 2">
    <name type="scientific">Shewanella piezotolerans (strain WP3 / JCM 13877)</name>
    <dbReference type="NCBI Taxonomy" id="225849"/>
    <lineage>
        <taxon>Bacteria</taxon>
        <taxon>Pseudomonadati</taxon>
        <taxon>Pseudomonadota</taxon>
        <taxon>Gammaproteobacteria</taxon>
        <taxon>Alteromonadales</taxon>
        <taxon>Shewanellaceae</taxon>
        <taxon>Shewanella</taxon>
    </lineage>
</organism>
<evidence type="ECO:0000313" key="1">
    <source>
        <dbReference type="EMBL" id="ACJ30943.1"/>
    </source>
</evidence>
<proteinExistence type="predicted"/>
<protein>
    <submittedName>
        <fullName evidence="1">Uncharacterized protein</fullName>
    </submittedName>
</protein>